<comment type="catalytic activity">
    <reaction evidence="13">
        <text>N(4)-(alpha-D-Man-(1-&gt;3)-[alpha-D-Man-(1-&gt;3)-[alpha-D-Man-(1-&gt;6)]-alpha-D-Man-(1-&gt;6)]-beta-D-Man-(1-&gt;4)-beta-D-GlcNAc-(1-&gt;4)-beta-D-GlcNAc)-L-asparaginyl-[protein] (N-glucan mannose isomer 5A1,2) + UDP-N-acetyl-alpha-D-glucosamine = N(4)-{beta-D-GlcNAc-(1-&gt;2)-alpha-D-Man-(1-&gt;3)-[alpha-D-Man-(1-&gt;3)-[alpha-D-Man-(1-&gt;6)]-alpha-D-Man-(1-&gt;6)]-beta-D-Man-(1-&gt;4)-beta-D-GlcNAc-(1-&gt;4)-beta-D-GlcNAc}-L-asparaginyl-[protein] + UDP + H(+)</text>
        <dbReference type="Rhea" id="RHEA:11456"/>
        <dbReference type="Rhea" id="RHEA-COMP:14367"/>
        <dbReference type="Rhea" id="RHEA-COMP:14368"/>
        <dbReference type="ChEBI" id="CHEBI:15378"/>
        <dbReference type="ChEBI" id="CHEBI:57705"/>
        <dbReference type="ChEBI" id="CHEBI:58223"/>
        <dbReference type="ChEBI" id="CHEBI:59087"/>
        <dbReference type="ChEBI" id="CHEBI:60625"/>
        <dbReference type="EC" id="2.4.1.101"/>
    </reaction>
</comment>
<dbReference type="GO" id="GO:0047223">
    <property type="term" value="F:beta-1,3-galactosyl-O-glycosyl-glycoprotein beta-1,3-N-acetylglucosaminyltransferase activity"/>
    <property type="evidence" value="ECO:0007669"/>
    <property type="project" value="TreeGrafter"/>
</dbReference>
<dbReference type="InterPro" id="IPR052463">
    <property type="entry name" value="O-linked_mannose_GnT"/>
</dbReference>
<evidence type="ECO:0000256" key="9">
    <source>
        <dbReference type="ARBA" id="ARBA00022989"/>
    </source>
</evidence>
<dbReference type="InterPro" id="IPR029044">
    <property type="entry name" value="Nucleotide-diphossugar_trans"/>
</dbReference>
<comment type="similarity">
    <text evidence="3 13">Belongs to the glycosyltransferase 13 family.</text>
</comment>
<evidence type="ECO:0000256" key="7">
    <source>
        <dbReference type="ARBA" id="ARBA00022723"/>
    </source>
</evidence>
<evidence type="ECO:0000256" key="3">
    <source>
        <dbReference type="ARBA" id="ARBA00006492"/>
    </source>
</evidence>
<dbReference type="InterPro" id="IPR039477">
    <property type="entry name" value="ILEI/PANDER_dom"/>
</dbReference>
<evidence type="ECO:0000256" key="6">
    <source>
        <dbReference type="ARBA" id="ARBA00022692"/>
    </source>
</evidence>
<dbReference type="GO" id="GO:0030145">
    <property type="term" value="F:manganese ion binding"/>
    <property type="evidence" value="ECO:0007669"/>
    <property type="project" value="UniProtKB-UniRule"/>
</dbReference>
<keyword evidence="6 13" id="KW-0812">Transmembrane</keyword>
<feature type="transmembrane region" description="Helical" evidence="13">
    <location>
        <begin position="41"/>
        <end position="62"/>
    </location>
</feature>
<dbReference type="PANTHER" id="PTHR46396">
    <property type="entry name" value="PROTEIN O-LINKED-MANNOSE BETA-1,2-N-ACETYLGLUCOSAMINYLTRANSFERASE 1"/>
    <property type="match status" value="1"/>
</dbReference>
<keyword evidence="16" id="KW-1185">Reference proteome</keyword>
<evidence type="ECO:0000256" key="10">
    <source>
        <dbReference type="ARBA" id="ARBA00023034"/>
    </source>
</evidence>
<comment type="cofactor">
    <cofactor evidence="13">
        <name>Mn(2+)</name>
        <dbReference type="ChEBI" id="CHEBI:29035"/>
    </cofactor>
    <text evidence="13">The cofactor is mostly bound to the substrate.</text>
</comment>
<evidence type="ECO:0000256" key="5">
    <source>
        <dbReference type="ARBA" id="ARBA00022679"/>
    </source>
</evidence>
<dbReference type="EMBL" id="JARKIK010000150">
    <property type="protein sequence ID" value="KAK8720948.1"/>
    <property type="molecule type" value="Genomic_DNA"/>
</dbReference>
<dbReference type="PROSITE" id="PS52031">
    <property type="entry name" value="GG_LECTIN"/>
    <property type="match status" value="1"/>
</dbReference>
<keyword evidence="5" id="KW-0808">Transferase</keyword>
<evidence type="ECO:0000256" key="2">
    <source>
        <dbReference type="ARBA" id="ARBA00004922"/>
    </source>
</evidence>
<dbReference type="InterPro" id="IPR004139">
    <property type="entry name" value="Glyco_trans_13"/>
</dbReference>
<proteinExistence type="inferred from homology"/>
<name>A0AAW0VVB9_CHEQU</name>
<dbReference type="Gene3D" id="3.90.550.10">
    <property type="entry name" value="Spore Coat Polysaccharide Biosynthesis Protein SpsA, Chain A"/>
    <property type="match status" value="1"/>
</dbReference>
<dbReference type="GO" id="GO:0016266">
    <property type="term" value="P:protein O-linked glycosylation via N-acetyl-galactosamine"/>
    <property type="evidence" value="ECO:0007669"/>
    <property type="project" value="TreeGrafter"/>
</dbReference>
<keyword evidence="4 13" id="KW-0328">Glycosyltransferase</keyword>
<comment type="caution">
    <text evidence="15">The sequence shown here is derived from an EMBL/GenBank/DDBJ whole genome shotgun (WGS) entry which is preliminary data.</text>
</comment>
<dbReference type="GO" id="GO:0003827">
    <property type="term" value="F:alpha-1,3-mannosylglycoprotein 2-beta-N-acetylglucosaminyltransferase activity"/>
    <property type="evidence" value="ECO:0007669"/>
    <property type="project" value="UniProtKB-UniRule"/>
</dbReference>
<dbReference type="Pfam" id="PF03071">
    <property type="entry name" value="GNT-I"/>
    <property type="match status" value="1"/>
</dbReference>
<evidence type="ECO:0000256" key="4">
    <source>
        <dbReference type="ARBA" id="ARBA00022676"/>
    </source>
</evidence>
<evidence type="ECO:0000256" key="1">
    <source>
        <dbReference type="ARBA" id="ARBA00004323"/>
    </source>
</evidence>
<dbReference type="Proteomes" id="UP001445076">
    <property type="component" value="Unassembled WGS sequence"/>
</dbReference>
<keyword evidence="11 13" id="KW-0472">Membrane</keyword>
<evidence type="ECO:0000313" key="16">
    <source>
        <dbReference type="Proteomes" id="UP001445076"/>
    </source>
</evidence>
<dbReference type="PANTHER" id="PTHR46396:SF2">
    <property type="entry name" value="ILEI_PANDER DOMAIN-CONTAINING PROTEIN"/>
    <property type="match status" value="1"/>
</dbReference>
<dbReference type="EC" id="2.4.1.101" evidence="13"/>
<accession>A0AAW0VVB9</accession>
<organism evidence="15 16">
    <name type="scientific">Cherax quadricarinatus</name>
    <name type="common">Australian red claw crayfish</name>
    <dbReference type="NCBI Taxonomy" id="27406"/>
    <lineage>
        <taxon>Eukaryota</taxon>
        <taxon>Metazoa</taxon>
        <taxon>Ecdysozoa</taxon>
        <taxon>Arthropoda</taxon>
        <taxon>Crustacea</taxon>
        <taxon>Multicrustacea</taxon>
        <taxon>Malacostraca</taxon>
        <taxon>Eumalacostraca</taxon>
        <taxon>Eucarida</taxon>
        <taxon>Decapoda</taxon>
        <taxon>Pleocyemata</taxon>
        <taxon>Astacidea</taxon>
        <taxon>Parastacoidea</taxon>
        <taxon>Parastacidae</taxon>
        <taxon>Cherax</taxon>
    </lineage>
</organism>
<evidence type="ECO:0000313" key="15">
    <source>
        <dbReference type="EMBL" id="KAK8720948.1"/>
    </source>
</evidence>
<evidence type="ECO:0000256" key="13">
    <source>
        <dbReference type="RuleBase" id="RU368119"/>
    </source>
</evidence>
<evidence type="ECO:0000259" key="14">
    <source>
        <dbReference type="Pfam" id="PF15711"/>
    </source>
</evidence>
<keyword evidence="12 13" id="KW-0464">Manganese</keyword>
<evidence type="ECO:0000256" key="8">
    <source>
        <dbReference type="ARBA" id="ARBA00022968"/>
    </source>
</evidence>
<keyword evidence="8 13" id="KW-0735">Signal-anchor</keyword>
<comment type="function">
    <text evidence="13">Initiates complex N-linked carbohydrate formation. Essential for the conversion of high-mannose to hybrid and complex N-glycans.</text>
</comment>
<keyword evidence="9 13" id="KW-1133">Transmembrane helix</keyword>
<feature type="non-terminal residue" evidence="15">
    <location>
        <position position="1"/>
    </location>
</feature>
<gene>
    <name evidence="15" type="ORF">OTU49_013005</name>
</gene>
<comment type="subcellular location">
    <subcellularLocation>
        <location evidence="1 13">Golgi apparatus membrane</location>
        <topology evidence="1 13">Single-pass type II membrane protein</topology>
    </subcellularLocation>
</comment>
<protein>
    <recommendedName>
        <fullName evidence="13">Alpha-1,3-mannosyl-glycoprotein 2-beta-N-acetylglucosaminyltransferase</fullName>
        <shortName evidence="13">GNT-I</shortName>
        <shortName evidence="13">GlcNAc-T I</shortName>
        <ecNumber evidence="13">2.4.1.101</ecNumber>
    </recommendedName>
    <alternativeName>
        <fullName evidence="13">N-glycosyl-oligosaccharide-glycoprotein N-acetylglucosaminyltransferase I</fullName>
    </alternativeName>
</protein>
<dbReference type="AlphaFoldDB" id="A0AAW0VVB9"/>
<sequence>GKLRLHQHSSTNTTLTDFVDVFLFSFHSVEALMKRISIASAFRHVGFMGISVFVGFGLYGIYEFFFGSPPIHRVEFFQANSTVPFPFQDHGERIVSQYMQIGEILPNCGLDYVCPQDHFPVHIYSGKSKDDMPKICVSGKYVIQKDINDGGRGMNMVVVDSHRMKPVNARHFDTYAMDSSEMELFLMREVREGDILIAMTFDEASRNLGVMAKNLLADLGSSQIQNLQFRGQWFMISQRGMKGFSPYETLKASKGGLWSPIDEHMCVPRHLSGRVIMPDPKVMQNDARSKFCEQHSHISDFCSVDQRNVPLKPAILTNRQLVGSAMFMTPIMVIAGESLSTLTLTLETILSQPGIQPRYVVVVYNPEVIKDVTQLCQLFGFNAKATTEKEYYRIMAVAFETAYGLFPGSSYVTVIEEGLLLAPDFMAYSASILPVLHDPTVIAISAWNANGFPNVSSRADLVYRVEDFPGQAFTIRMATYMKELKPNMKQCCNKRGWEGWLELGRWEREMVVPDVSRVLRRPLGSDLEPVTPLIHALFHRLRATNLEMTSPLSNADTLTSDRYESHLLELLNSSHAHVISLTKEDINACALNESTTNLKLVFDDKQSVYVVPYMELDMTGFGGMKILCRCFGLFYDDHSSPRGLHRGLLRFSMEGNEVIFLSNRNQHFAMSPYNTTTLSLP</sequence>
<evidence type="ECO:0000256" key="12">
    <source>
        <dbReference type="ARBA" id="ARBA00023211"/>
    </source>
</evidence>
<evidence type="ECO:0000256" key="11">
    <source>
        <dbReference type="ARBA" id="ARBA00023136"/>
    </source>
</evidence>
<dbReference type="Pfam" id="PF15711">
    <property type="entry name" value="ILEI"/>
    <property type="match status" value="1"/>
</dbReference>
<comment type="pathway">
    <text evidence="2 13">Protein modification; protein glycosylation.</text>
</comment>
<keyword evidence="10 13" id="KW-0333">Golgi apparatus</keyword>
<reference evidence="15 16" key="1">
    <citation type="journal article" date="2024" name="BMC Genomics">
        <title>Genome assembly of redclaw crayfish (Cherax quadricarinatus) provides insights into its immune adaptation and hypoxia tolerance.</title>
        <authorList>
            <person name="Liu Z."/>
            <person name="Zheng J."/>
            <person name="Li H."/>
            <person name="Fang K."/>
            <person name="Wang S."/>
            <person name="He J."/>
            <person name="Zhou D."/>
            <person name="Weng S."/>
            <person name="Chi M."/>
            <person name="Gu Z."/>
            <person name="He J."/>
            <person name="Li F."/>
            <person name="Wang M."/>
        </authorList>
    </citation>
    <scope>NUCLEOTIDE SEQUENCE [LARGE SCALE GENOMIC DNA]</scope>
    <source>
        <strain evidence="15">ZL_2023a</strain>
    </source>
</reference>
<keyword evidence="7 13" id="KW-0479">Metal-binding</keyword>
<dbReference type="GO" id="GO:0000139">
    <property type="term" value="C:Golgi membrane"/>
    <property type="evidence" value="ECO:0007669"/>
    <property type="project" value="UniProtKB-SubCell"/>
</dbReference>
<feature type="domain" description="ILEI/PANDER" evidence="14">
    <location>
        <begin position="152"/>
        <end position="240"/>
    </location>
</feature>